<dbReference type="GO" id="GO:0042256">
    <property type="term" value="P:cytosolic ribosome assembly"/>
    <property type="evidence" value="ECO:0007669"/>
    <property type="project" value="UniProtKB-UniRule"/>
</dbReference>
<dbReference type="GO" id="GO:0005737">
    <property type="term" value="C:cytoplasm"/>
    <property type="evidence" value="ECO:0007669"/>
    <property type="project" value="UniProtKB-SubCell"/>
</dbReference>
<dbReference type="InterPro" id="IPR043519">
    <property type="entry name" value="NT_sf"/>
</dbReference>
<keyword evidence="2" id="KW-0963">Cytoplasm</keyword>
<dbReference type="NCBIfam" id="TIGR00090">
    <property type="entry name" value="rsfS_iojap_ybeB"/>
    <property type="match status" value="1"/>
</dbReference>
<dbReference type="Gene3D" id="3.30.460.10">
    <property type="entry name" value="Beta Polymerase, domain 2"/>
    <property type="match status" value="1"/>
</dbReference>
<keyword evidence="2" id="KW-0678">Repressor</keyword>
<comment type="function">
    <text evidence="2">Functions as a ribosomal silencing factor. Interacts with ribosomal protein uL14 (rplN), blocking formation of intersubunit bridge B8. Prevents association of the 30S and 50S ribosomal subunits and the formation of functional ribosomes, thus repressing translation.</text>
</comment>
<dbReference type="Pfam" id="PF02410">
    <property type="entry name" value="RsfS"/>
    <property type="match status" value="1"/>
</dbReference>
<proteinExistence type="inferred from homology"/>
<comment type="subunit">
    <text evidence="2">Interacts with ribosomal protein uL14 (rplN).</text>
</comment>
<dbReference type="GO" id="GO:0043023">
    <property type="term" value="F:ribosomal large subunit binding"/>
    <property type="evidence" value="ECO:0007669"/>
    <property type="project" value="TreeGrafter"/>
</dbReference>
<dbReference type="GO" id="GO:0017148">
    <property type="term" value="P:negative regulation of translation"/>
    <property type="evidence" value="ECO:0007669"/>
    <property type="project" value="UniProtKB-UniRule"/>
</dbReference>
<dbReference type="InterPro" id="IPR004394">
    <property type="entry name" value="Iojap/RsfS/C7orf30"/>
</dbReference>
<comment type="subcellular location">
    <subcellularLocation>
        <location evidence="2">Cytoplasm</location>
    </subcellularLocation>
</comment>
<evidence type="ECO:0000256" key="1">
    <source>
        <dbReference type="ARBA" id="ARBA00010574"/>
    </source>
</evidence>
<evidence type="ECO:0000256" key="2">
    <source>
        <dbReference type="HAMAP-Rule" id="MF_01477"/>
    </source>
</evidence>
<feature type="region of interest" description="Disordered" evidence="3">
    <location>
        <begin position="107"/>
        <end position="126"/>
    </location>
</feature>
<dbReference type="Proteomes" id="UP000251800">
    <property type="component" value="Unassembled WGS sequence"/>
</dbReference>
<dbReference type="PANTHER" id="PTHR21043:SF0">
    <property type="entry name" value="MITOCHONDRIAL ASSEMBLY OF RIBOSOMAL LARGE SUBUNIT PROTEIN 1"/>
    <property type="match status" value="1"/>
</dbReference>
<dbReference type="RefSeq" id="WP_109719065.1">
    <property type="nucleotide sequence ID" value="NZ_QEQK01000003.1"/>
</dbReference>
<name>A0A363UNL6_9GAMM</name>
<keyword evidence="2" id="KW-0810">Translation regulation</keyword>
<dbReference type="SUPFAM" id="SSF81301">
    <property type="entry name" value="Nucleotidyltransferase"/>
    <property type="match status" value="1"/>
</dbReference>
<gene>
    <name evidence="2 4" type="primary">rsfS</name>
    <name evidence="4" type="ORF">DEH80_03330</name>
</gene>
<organism evidence="4 5">
    <name type="scientific">Abyssibacter profundi</name>
    <dbReference type="NCBI Taxonomy" id="2182787"/>
    <lineage>
        <taxon>Bacteria</taxon>
        <taxon>Pseudomonadati</taxon>
        <taxon>Pseudomonadota</taxon>
        <taxon>Gammaproteobacteria</taxon>
        <taxon>Chromatiales</taxon>
        <taxon>Oceanococcaceae</taxon>
        <taxon>Abyssibacter</taxon>
    </lineage>
</organism>
<dbReference type="GO" id="GO:0090071">
    <property type="term" value="P:negative regulation of ribosome biogenesis"/>
    <property type="evidence" value="ECO:0007669"/>
    <property type="project" value="UniProtKB-UniRule"/>
</dbReference>
<evidence type="ECO:0000256" key="3">
    <source>
        <dbReference type="SAM" id="MobiDB-lite"/>
    </source>
</evidence>
<dbReference type="EMBL" id="QEQK01000003">
    <property type="protein sequence ID" value="PWN56985.1"/>
    <property type="molecule type" value="Genomic_DNA"/>
</dbReference>
<comment type="caution">
    <text evidence="4">The sequence shown here is derived from an EMBL/GenBank/DDBJ whole genome shotgun (WGS) entry which is preliminary data.</text>
</comment>
<evidence type="ECO:0000313" key="5">
    <source>
        <dbReference type="Proteomes" id="UP000251800"/>
    </source>
</evidence>
<dbReference type="HAMAP" id="MF_01477">
    <property type="entry name" value="Iojap_RsfS"/>
    <property type="match status" value="1"/>
</dbReference>
<keyword evidence="5" id="KW-1185">Reference proteome</keyword>
<dbReference type="OrthoDB" id="9793681at2"/>
<dbReference type="PANTHER" id="PTHR21043">
    <property type="entry name" value="IOJAP SUPERFAMILY ORTHOLOG"/>
    <property type="match status" value="1"/>
</dbReference>
<dbReference type="AlphaFoldDB" id="A0A363UNL6"/>
<comment type="similarity">
    <text evidence="1 2">Belongs to the Iojap/RsfS family.</text>
</comment>
<accession>A0A363UNL6</accession>
<protein>
    <recommendedName>
        <fullName evidence="2">Ribosomal silencing factor RsfS</fullName>
    </recommendedName>
</protein>
<reference evidence="4 5" key="1">
    <citation type="submission" date="2018-05" db="EMBL/GenBank/DDBJ databases">
        <title>Abyssibacter profundi OUC007T gen. nov., sp. nov, a marine bacterium isolated from seawater of the Mariana Trench.</title>
        <authorList>
            <person name="Zhou S."/>
        </authorList>
    </citation>
    <scope>NUCLEOTIDE SEQUENCE [LARGE SCALE GENOMIC DNA]</scope>
    <source>
        <strain evidence="4 5">OUC007</strain>
    </source>
</reference>
<sequence length="126" mass="13557">MTLDELTHLAAEAIDDLKGRDLRQLEVADLTSVTDRMLLVTGTSNRHVKSIANAVIMASKQSGRRPLGIEGLDQAEWVLVDLGDVVVHVMTAQSRAFYQLEKLWSAPGEGDISEPEAGSEDLGAGS</sequence>
<evidence type="ECO:0000313" key="4">
    <source>
        <dbReference type="EMBL" id="PWN56985.1"/>
    </source>
</evidence>